<dbReference type="Pfam" id="PF00753">
    <property type="entry name" value="Lactamase_B"/>
    <property type="match status" value="1"/>
</dbReference>
<dbReference type="RefSeq" id="WP_188681828.1">
    <property type="nucleotide sequence ID" value="NZ_BMNY01000004.1"/>
</dbReference>
<sequence>MSARWLEVQIPIPALRTATVIFFDSGGRRVMVDASMDRQGAAQISGSGLLDGGLDYVLFTHMHIDHIGGFAHLSERLSAETIMGRKDAEIVYRAAQDINSFTREISEEFAALGVPESLVSQMTSLHPMVRGYGTYSRMEFDILVDTRFRIPGTSLEAVVYPGHTPSSLCLFDTSTGEVATGDHILERITPNISFYDMEVDYLGSYLESLSAFSSAVSRVAYPGHGPPFQDPAGRARRIMEHHTLRSSQILSVLGEKKTAYQVADSIPWKRGVGLSGLDINQKIFAIAEAEAHLRHMVATGTLRLETENGVRVYMRA</sequence>
<evidence type="ECO:0000259" key="1">
    <source>
        <dbReference type="SMART" id="SM00849"/>
    </source>
</evidence>
<dbReference type="Proteomes" id="UP000632195">
    <property type="component" value="Unassembled WGS sequence"/>
</dbReference>
<dbReference type="AlphaFoldDB" id="A0AA37BTM7"/>
<proteinExistence type="predicted"/>
<dbReference type="InterPro" id="IPR036388">
    <property type="entry name" value="WH-like_DNA-bd_sf"/>
</dbReference>
<dbReference type="EMBL" id="BMNY01000004">
    <property type="protein sequence ID" value="GGM79408.1"/>
    <property type="molecule type" value="Genomic_DNA"/>
</dbReference>
<dbReference type="PANTHER" id="PTHR23131:SF4">
    <property type="entry name" value="METALLO-BETA-LACTAMASE SUPERFAMILY POTEIN"/>
    <property type="match status" value="1"/>
</dbReference>
<evidence type="ECO:0000313" key="2">
    <source>
        <dbReference type="EMBL" id="GGM79408.1"/>
    </source>
</evidence>
<dbReference type="SUPFAM" id="SSF56281">
    <property type="entry name" value="Metallo-hydrolase/oxidoreductase"/>
    <property type="match status" value="1"/>
</dbReference>
<dbReference type="PANTHER" id="PTHR23131">
    <property type="entry name" value="ENDORIBONUCLEASE LACTB2"/>
    <property type="match status" value="1"/>
</dbReference>
<dbReference type="InterPro" id="IPR001279">
    <property type="entry name" value="Metallo-B-lactamas"/>
</dbReference>
<gene>
    <name evidence="2" type="ORF">GCM10007108_17050</name>
</gene>
<feature type="domain" description="Metallo-beta-lactamase" evidence="1">
    <location>
        <begin position="17"/>
        <end position="224"/>
    </location>
</feature>
<accession>A0AA37BTM7</accession>
<organism evidence="2 3">
    <name type="scientific">Thermogymnomonas acidicola</name>
    <dbReference type="NCBI Taxonomy" id="399579"/>
    <lineage>
        <taxon>Archaea</taxon>
        <taxon>Methanobacteriati</taxon>
        <taxon>Thermoplasmatota</taxon>
        <taxon>Thermoplasmata</taxon>
        <taxon>Thermoplasmatales</taxon>
        <taxon>Thermogymnomonas</taxon>
    </lineage>
</organism>
<protein>
    <recommendedName>
        <fullName evidence="1">Metallo-beta-lactamase domain-containing protein</fullName>
    </recommendedName>
</protein>
<dbReference type="Gene3D" id="3.60.15.10">
    <property type="entry name" value="Ribonuclease Z/Hydroxyacylglutathione hydrolase-like"/>
    <property type="match status" value="1"/>
</dbReference>
<dbReference type="InterPro" id="IPR036866">
    <property type="entry name" value="RibonucZ/Hydroxyglut_hydro"/>
</dbReference>
<keyword evidence="3" id="KW-1185">Reference proteome</keyword>
<dbReference type="InterPro" id="IPR050662">
    <property type="entry name" value="Sec-metab_biosynth-thioest"/>
</dbReference>
<name>A0AA37BTM7_9ARCH</name>
<reference evidence="2" key="1">
    <citation type="journal article" date="2014" name="Int. J. Syst. Evol. Microbiol.">
        <title>Complete genome sequence of Corynebacterium casei LMG S-19264T (=DSM 44701T), isolated from a smear-ripened cheese.</title>
        <authorList>
            <consortium name="US DOE Joint Genome Institute (JGI-PGF)"/>
            <person name="Walter F."/>
            <person name="Albersmeier A."/>
            <person name="Kalinowski J."/>
            <person name="Ruckert C."/>
        </authorList>
    </citation>
    <scope>NUCLEOTIDE SEQUENCE</scope>
    <source>
        <strain evidence="2">JCM 13583</strain>
    </source>
</reference>
<reference evidence="2" key="2">
    <citation type="submission" date="2022-09" db="EMBL/GenBank/DDBJ databases">
        <authorList>
            <person name="Sun Q."/>
            <person name="Ohkuma M."/>
        </authorList>
    </citation>
    <scope>NUCLEOTIDE SEQUENCE</scope>
    <source>
        <strain evidence="2">JCM 13583</strain>
    </source>
</reference>
<dbReference type="SMART" id="SM00849">
    <property type="entry name" value="Lactamase_B"/>
    <property type="match status" value="1"/>
</dbReference>
<dbReference type="Gene3D" id="1.10.10.10">
    <property type="entry name" value="Winged helix-like DNA-binding domain superfamily/Winged helix DNA-binding domain"/>
    <property type="match status" value="1"/>
</dbReference>
<comment type="caution">
    <text evidence="2">The sequence shown here is derived from an EMBL/GenBank/DDBJ whole genome shotgun (WGS) entry which is preliminary data.</text>
</comment>
<evidence type="ECO:0000313" key="3">
    <source>
        <dbReference type="Proteomes" id="UP000632195"/>
    </source>
</evidence>